<organism evidence="2 3">
    <name type="scientific">Python bivittatus</name>
    <name type="common">Burmese python</name>
    <name type="synonym">Python molurus bivittatus</name>
    <dbReference type="NCBI Taxonomy" id="176946"/>
    <lineage>
        <taxon>Eukaryota</taxon>
        <taxon>Metazoa</taxon>
        <taxon>Chordata</taxon>
        <taxon>Craniata</taxon>
        <taxon>Vertebrata</taxon>
        <taxon>Euteleostomi</taxon>
        <taxon>Lepidosauria</taxon>
        <taxon>Squamata</taxon>
        <taxon>Bifurcata</taxon>
        <taxon>Unidentata</taxon>
        <taxon>Episquamata</taxon>
        <taxon>Toxicofera</taxon>
        <taxon>Serpentes</taxon>
        <taxon>Henophidia</taxon>
        <taxon>Pythonidae</taxon>
        <taxon>Python</taxon>
    </lineage>
</organism>
<evidence type="ECO:0000313" key="2">
    <source>
        <dbReference type="Proteomes" id="UP000695026"/>
    </source>
</evidence>
<feature type="compositionally biased region" description="Basic and acidic residues" evidence="1">
    <location>
        <begin position="50"/>
        <end position="60"/>
    </location>
</feature>
<reference evidence="3" key="1">
    <citation type="submission" date="2025-08" db="UniProtKB">
        <authorList>
            <consortium name="RefSeq"/>
        </authorList>
    </citation>
    <scope>IDENTIFICATION</scope>
    <source>
        <tissue evidence="3">Liver</tissue>
    </source>
</reference>
<accession>A0A9F5N482</accession>
<dbReference type="RefSeq" id="XP_025028013.1">
    <property type="nucleotide sequence ID" value="XM_025172245.1"/>
</dbReference>
<proteinExistence type="predicted"/>
<keyword evidence="2" id="KW-1185">Reference proteome</keyword>
<dbReference type="GeneID" id="112541680"/>
<evidence type="ECO:0000313" key="3">
    <source>
        <dbReference type="RefSeq" id="XP_025028013.1"/>
    </source>
</evidence>
<dbReference type="Proteomes" id="UP000695026">
    <property type="component" value="Unplaced"/>
</dbReference>
<feature type="region of interest" description="Disordered" evidence="1">
    <location>
        <begin position="22"/>
        <end position="75"/>
    </location>
</feature>
<dbReference type="AlphaFoldDB" id="A0A9F5N482"/>
<sequence>MGPRDASSPTLFLPCQGNISQYSLPEMENEDQPFYQELDSRRRQRRRRYSEKGGEEDGHKHGQAQRDLQEMESKYRHSQMEWEQVQEELRLCKEEIERLNGSIPIGGRVPVGGMKPLALFVVLAGGLILLKRFSSSGSLT</sequence>
<name>A0A9F5N482_PYTBI</name>
<protein>
    <submittedName>
        <fullName evidence="3">Uncharacterized protein LOC112541680 isoform X2</fullName>
    </submittedName>
</protein>
<gene>
    <name evidence="3" type="primary">LOC112541680</name>
</gene>
<evidence type="ECO:0000256" key="1">
    <source>
        <dbReference type="SAM" id="MobiDB-lite"/>
    </source>
</evidence>